<dbReference type="VEuPathDB" id="VectorBase:PPAPM1_009012"/>
<sequence length="626" mass="71406">MFCKQHSEDVSYCTDYEDEEELWEPVVPLSEQLRDWASDNYITHTAMNSLLLILRQQPDLHYLPKDARTLFQTPKEVNLENLDPGQFWSRSIGGILLPILKDNPHVHKISLQFHIDGLPISHSSKASFWPIQFRVMELPDFPPQIAAIFYGDSKPSSLDNYLSSTVTEIGNLIQNGIDVAERKVHVAVHCIICDSPARATVKGVVNFNHSVGCTKCTVVGEYYYKGHHMSYHNLNATKRTDQSFRQRLDADHHKERSPFEKLPIDMISQFPIADSLHLFDLGIMKRMLKGWSYGSYNFRTKWSGQEIDNISALLDESNLYIPKELHRKVRSLKVINFWKGTEFRTFLLYLGISILRDYLDKEAYAHFLLLFTAVTIFTTEHYKHLYYVGHQIMTAFITGYIQLYGIDSIGSNIHNTLHVFDDVSNLGALESISSYAFESNLYRIKKMLKTGNNPLSQIAKRLGERSLKENKKQKITQFPILEKSNIFTSTFMLGPDVKNKWFLTMENDIVGFTDGLIIDGQIILKGDKFLKKDDVFIQPIKSSILNIYTRNVLGWFLAIDEDVAPTAGLSGDCIDGEQTVTGQFEASKDDVEATGLSEYFFVDRVISEQFLAIGDDEATTVCLSGH</sequence>
<evidence type="ECO:0000313" key="2">
    <source>
        <dbReference type="Proteomes" id="UP000092462"/>
    </source>
</evidence>
<dbReference type="PANTHER" id="PTHR33053">
    <property type="entry name" value="PROTEIN, PUTATIVE-RELATED"/>
    <property type="match status" value="1"/>
</dbReference>
<evidence type="ECO:0000313" key="1">
    <source>
        <dbReference type="EnsemblMetazoa" id="PPAI004830-PA"/>
    </source>
</evidence>
<keyword evidence="2" id="KW-1185">Reference proteome</keyword>
<dbReference type="Proteomes" id="UP000092462">
    <property type="component" value="Unassembled WGS sequence"/>
</dbReference>
<protein>
    <recommendedName>
        <fullName evidence="3">Transposase domain-containing protein</fullName>
    </recommendedName>
</protein>
<dbReference type="EnsemblMetazoa" id="PPAI004830-RA">
    <property type="protein sequence ID" value="PPAI004830-PA"/>
    <property type="gene ID" value="PPAI004830"/>
</dbReference>
<dbReference type="AlphaFoldDB" id="A0A1B0GNF9"/>
<dbReference type="PANTHER" id="PTHR33053:SF25">
    <property type="entry name" value="TRANSPOSASE DOMAIN-CONTAINING PROTEIN"/>
    <property type="match status" value="1"/>
</dbReference>
<name>A0A1B0GNF9_PHLPP</name>
<dbReference type="VEuPathDB" id="VectorBase:PPAI004830"/>
<organism evidence="1 2">
    <name type="scientific">Phlebotomus papatasi</name>
    <name type="common">Sandfly</name>
    <dbReference type="NCBI Taxonomy" id="29031"/>
    <lineage>
        <taxon>Eukaryota</taxon>
        <taxon>Metazoa</taxon>
        <taxon>Ecdysozoa</taxon>
        <taxon>Arthropoda</taxon>
        <taxon>Hexapoda</taxon>
        <taxon>Insecta</taxon>
        <taxon>Pterygota</taxon>
        <taxon>Neoptera</taxon>
        <taxon>Endopterygota</taxon>
        <taxon>Diptera</taxon>
        <taxon>Nematocera</taxon>
        <taxon>Psychodoidea</taxon>
        <taxon>Psychodidae</taxon>
        <taxon>Phlebotomus</taxon>
        <taxon>Phlebotomus</taxon>
    </lineage>
</organism>
<evidence type="ECO:0008006" key="3">
    <source>
        <dbReference type="Google" id="ProtNLM"/>
    </source>
</evidence>
<proteinExistence type="predicted"/>
<reference evidence="1" key="1">
    <citation type="submission" date="2022-08" db="UniProtKB">
        <authorList>
            <consortium name="EnsemblMetazoa"/>
        </authorList>
    </citation>
    <scope>IDENTIFICATION</scope>
    <source>
        <strain evidence="1">Israel</strain>
    </source>
</reference>
<dbReference type="EMBL" id="AJVK01013441">
    <property type="status" value="NOT_ANNOTATED_CDS"/>
    <property type="molecule type" value="Genomic_DNA"/>
</dbReference>
<accession>A0A1B0GNF9</accession>